<sequence length="68" mass="7578">MGEQGVVLPLNEDQVWQIHSMTGQHVASMRVVADFRGVQRSQGLHGVQRPQGFQRVQGFGHQAFRGAH</sequence>
<gene>
    <name evidence="1" type="ORF">HDG41_006505</name>
</gene>
<dbReference type="Proteomes" id="UP000592820">
    <property type="component" value="Unassembled WGS sequence"/>
</dbReference>
<protein>
    <submittedName>
        <fullName evidence="1">Uncharacterized protein</fullName>
    </submittedName>
</protein>
<organism evidence="1 2">
    <name type="scientific">Paraburkholderia youngii</name>
    <dbReference type="NCBI Taxonomy" id="2782701"/>
    <lineage>
        <taxon>Bacteria</taxon>
        <taxon>Pseudomonadati</taxon>
        <taxon>Pseudomonadota</taxon>
        <taxon>Betaproteobacteria</taxon>
        <taxon>Burkholderiales</taxon>
        <taxon>Burkholderiaceae</taxon>
        <taxon>Paraburkholderia</taxon>
    </lineage>
</organism>
<proteinExistence type="predicted"/>
<reference evidence="1 2" key="1">
    <citation type="submission" date="2020-08" db="EMBL/GenBank/DDBJ databases">
        <title>Genomic Encyclopedia of Type Strains, Phase IV (KMG-V): Genome sequencing to study the core and pangenomes of soil and plant-associated prokaryotes.</title>
        <authorList>
            <person name="Whitman W."/>
        </authorList>
    </citation>
    <scope>NUCLEOTIDE SEQUENCE [LARGE SCALE GENOMIC DNA]</scope>
    <source>
        <strain evidence="1 2">JPY162</strain>
    </source>
</reference>
<evidence type="ECO:0000313" key="1">
    <source>
        <dbReference type="EMBL" id="MBB5404409.1"/>
    </source>
</evidence>
<dbReference type="AlphaFoldDB" id="A0A7W8LEX4"/>
<evidence type="ECO:0000313" key="2">
    <source>
        <dbReference type="Proteomes" id="UP000592820"/>
    </source>
</evidence>
<name>A0A7W8LEX4_9BURK</name>
<accession>A0A7W8LEX4</accession>
<dbReference type="EMBL" id="JACHDE010000019">
    <property type="protein sequence ID" value="MBB5404409.1"/>
    <property type="molecule type" value="Genomic_DNA"/>
</dbReference>
<comment type="caution">
    <text evidence="1">The sequence shown here is derived from an EMBL/GenBank/DDBJ whole genome shotgun (WGS) entry which is preliminary data.</text>
</comment>